<evidence type="ECO:0000313" key="2">
    <source>
        <dbReference type="EMBL" id="WSD20970.1"/>
    </source>
</evidence>
<dbReference type="Proteomes" id="UP001340816">
    <property type="component" value="Chromosome"/>
</dbReference>
<reference evidence="2 3" key="1">
    <citation type="submission" date="2022-10" db="EMBL/GenBank/DDBJ databases">
        <title>The complete genomes of actinobacterial strains from the NBC collection.</title>
        <authorList>
            <person name="Joergensen T.S."/>
            <person name="Alvarez Arevalo M."/>
            <person name="Sterndorff E.B."/>
            <person name="Faurdal D."/>
            <person name="Vuksanovic O."/>
            <person name="Mourched A.-S."/>
            <person name="Charusanti P."/>
            <person name="Shaw S."/>
            <person name="Blin K."/>
            <person name="Weber T."/>
        </authorList>
    </citation>
    <scope>NUCLEOTIDE SEQUENCE [LARGE SCALE GENOMIC DNA]</scope>
    <source>
        <strain evidence="2 3">NBC 01752</strain>
    </source>
</reference>
<evidence type="ECO:0000259" key="1">
    <source>
        <dbReference type="Pfam" id="PF08818"/>
    </source>
</evidence>
<dbReference type="Pfam" id="PF08818">
    <property type="entry name" value="DUF1801"/>
    <property type="match status" value="1"/>
</dbReference>
<name>A0ABZ1HQV8_STRPH</name>
<dbReference type="SUPFAM" id="SSF159888">
    <property type="entry name" value="YdhG-like"/>
    <property type="match status" value="1"/>
</dbReference>
<feature type="domain" description="YdhG-like" evidence="1">
    <location>
        <begin position="22"/>
        <end position="128"/>
    </location>
</feature>
<keyword evidence="3" id="KW-1185">Reference proteome</keyword>
<proteinExistence type="predicted"/>
<dbReference type="EMBL" id="CP109135">
    <property type="protein sequence ID" value="WSD20970.1"/>
    <property type="molecule type" value="Genomic_DNA"/>
</dbReference>
<protein>
    <submittedName>
        <fullName evidence="2">DUF1801 domain-containing protein</fullName>
    </submittedName>
</protein>
<gene>
    <name evidence="2" type="ORF">OHB35_51325</name>
</gene>
<accession>A0ABZ1HQV8</accession>
<dbReference type="Gene3D" id="3.90.1150.200">
    <property type="match status" value="1"/>
</dbReference>
<sequence length="130" mass="14771">MDEMTNKNVEVDQFMAALDHPQKDTIEYLRAAVLGSDPGITEHVKWKAPSFLRGGEDRVTFQLRAKKGVQLIFHRGARVKDDRADFRFSDESGLLAWLSSDRATVIFQDLDDAKANEEAFVTLVRSWVNT</sequence>
<dbReference type="InterPro" id="IPR014922">
    <property type="entry name" value="YdhG-like"/>
</dbReference>
<dbReference type="RefSeq" id="WP_206190816.1">
    <property type="nucleotide sequence ID" value="NZ_CP109135.1"/>
</dbReference>
<organism evidence="2 3">
    <name type="scientific">Streptomyces phaeochromogenes</name>
    <dbReference type="NCBI Taxonomy" id="1923"/>
    <lineage>
        <taxon>Bacteria</taxon>
        <taxon>Bacillati</taxon>
        <taxon>Actinomycetota</taxon>
        <taxon>Actinomycetes</taxon>
        <taxon>Kitasatosporales</taxon>
        <taxon>Streptomycetaceae</taxon>
        <taxon>Streptomyces</taxon>
        <taxon>Streptomyces phaeochromogenes group</taxon>
    </lineage>
</organism>
<evidence type="ECO:0000313" key="3">
    <source>
        <dbReference type="Proteomes" id="UP001340816"/>
    </source>
</evidence>